<organism evidence="1 2">
    <name type="scientific">Postia placenta MAD-698-R-SB12</name>
    <dbReference type="NCBI Taxonomy" id="670580"/>
    <lineage>
        <taxon>Eukaryota</taxon>
        <taxon>Fungi</taxon>
        <taxon>Dikarya</taxon>
        <taxon>Basidiomycota</taxon>
        <taxon>Agaricomycotina</taxon>
        <taxon>Agaricomycetes</taxon>
        <taxon>Polyporales</taxon>
        <taxon>Adustoporiaceae</taxon>
        <taxon>Rhodonia</taxon>
    </lineage>
</organism>
<proteinExistence type="predicted"/>
<dbReference type="GeneID" id="36323860"/>
<reference evidence="1 2" key="1">
    <citation type="submission" date="2017-04" db="EMBL/GenBank/DDBJ databases">
        <title>Genome Sequence of the Model Brown-Rot Fungus Postia placenta SB12.</title>
        <authorList>
            <consortium name="DOE Joint Genome Institute"/>
            <person name="Gaskell J."/>
            <person name="Kersten P."/>
            <person name="Larrondo L.F."/>
            <person name="Canessa P."/>
            <person name="Martinez D."/>
            <person name="Hibbett D."/>
            <person name="Schmoll M."/>
            <person name="Kubicek C.P."/>
            <person name="Martinez A.T."/>
            <person name="Yadav J."/>
            <person name="Master E."/>
            <person name="Magnuson J.K."/>
            <person name="James T."/>
            <person name="Yaver D."/>
            <person name="Berka R."/>
            <person name="Labutti K."/>
            <person name="Lipzen A."/>
            <person name="Aerts A."/>
            <person name="Barry K."/>
            <person name="Henrissat B."/>
            <person name="Blanchette R."/>
            <person name="Grigoriev I."/>
            <person name="Cullen D."/>
        </authorList>
    </citation>
    <scope>NUCLEOTIDE SEQUENCE [LARGE SCALE GENOMIC DNA]</scope>
    <source>
        <strain evidence="1 2">MAD-698-R-SB12</strain>
    </source>
</reference>
<dbReference type="RefSeq" id="XP_024340523.1">
    <property type="nucleotide sequence ID" value="XM_024478910.1"/>
</dbReference>
<dbReference type="STRING" id="670580.A0A1X6N500"/>
<name>A0A1X6N500_9APHY</name>
<dbReference type="Gene3D" id="3.40.470.10">
    <property type="entry name" value="Uracil-DNA glycosylase-like domain"/>
    <property type="match status" value="1"/>
</dbReference>
<dbReference type="EMBL" id="KZ110595">
    <property type="protein sequence ID" value="OSX63729.1"/>
    <property type="molecule type" value="Genomic_DNA"/>
</dbReference>
<dbReference type="Proteomes" id="UP000194127">
    <property type="component" value="Unassembled WGS sequence"/>
</dbReference>
<dbReference type="OrthoDB" id="565731at2759"/>
<protein>
    <submittedName>
        <fullName evidence="1">Uncharacterized protein</fullName>
    </submittedName>
</protein>
<dbReference type="InterPro" id="IPR036895">
    <property type="entry name" value="Uracil-DNA_glycosylase-like_sf"/>
</dbReference>
<evidence type="ECO:0000313" key="1">
    <source>
        <dbReference type="EMBL" id="OSX63729.1"/>
    </source>
</evidence>
<keyword evidence="2" id="KW-1185">Reference proteome</keyword>
<accession>A0A1X6N500</accession>
<dbReference type="AlphaFoldDB" id="A0A1X6N500"/>
<sequence length="223" mass="24610">MPTDSSSSQMRVPIETQVGWIANLGMSATQDQSDAELESFRTALASFAFVSPAGPRRSPRNRNTPETLNVSEDKDVLPVFSESTLYVPARKKVAAALKPRAGKQTVKEEIIGDLIPQEAKALIKTIGKRGYAPPETYAHLEPLEDHLKEELDSRITSGDVFTDRVRLQIVTTVYRAGDEPLFADLTPANECLDPSEDHTLPERFNLGLTNLVHRPSAERGIIM</sequence>
<evidence type="ECO:0000313" key="2">
    <source>
        <dbReference type="Proteomes" id="UP000194127"/>
    </source>
</evidence>
<gene>
    <name evidence="1" type="ORF">POSPLADRAFT_1045947</name>
</gene>